<dbReference type="InterPro" id="IPR001128">
    <property type="entry name" value="Cyt_P450"/>
</dbReference>
<name>A0A927J1Z3_9MICO</name>
<dbReference type="Proteomes" id="UP000610846">
    <property type="component" value="Unassembled WGS sequence"/>
</dbReference>
<dbReference type="GO" id="GO:0005506">
    <property type="term" value="F:iron ion binding"/>
    <property type="evidence" value="ECO:0007669"/>
    <property type="project" value="InterPro"/>
</dbReference>
<organism evidence="4 5">
    <name type="scientific">Cellulosimicrobium arenosum</name>
    <dbReference type="NCBI Taxonomy" id="2708133"/>
    <lineage>
        <taxon>Bacteria</taxon>
        <taxon>Bacillati</taxon>
        <taxon>Actinomycetota</taxon>
        <taxon>Actinomycetes</taxon>
        <taxon>Micrococcales</taxon>
        <taxon>Promicromonosporaceae</taxon>
        <taxon>Cellulosimicrobium</taxon>
    </lineage>
</organism>
<dbReference type="GO" id="GO:0008395">
    <property type="term" value="F:steroid hydroxylase activity"/>
    <property type="evidence" value="ECO:0007669"/>
    <property type="project" value="TreeGrafter"/>
</dbReference>
<dbReference type="InterPro" id="IPR036396">
    <property type="entry name" value="Cyt_P450_sf"/>
</dbReference>
<sequence>MIPHTVRVTTTADPTGPRTSRVVPPTTRHELRLLVAARPAMAAVLLAGGAVAGPRRGGRAGLRKVPGLGWVTADPVVGRQVLTDHRHFTIVGEGGVGHLWAQILGDWVLDLFDGPGHHALRTRSRELFTEVSAAALVDGAWSGPLHDARRTLAAGRSVDVGRLARVLVGRMMISLLGIPGAGGGGERLPSDDEALTAFATGERLASIALASAGSTYLAPEQVSAAQAIVAELTRGVPDGWRHAPADRLLGRCRELGLGLDETTGLASLLMVAGTETSASAMARTTALLVDTGEQHRLLRLMADEREHPVARGAGEPDAVENAVREGLRVTSPASVIGRGVSSDVEVAGRMLRAGERVMILTWSANVAAGAFRADRPYVRETRQLWFGAGRHLCLGAALARAEIAALLHTLYDDGAPLRVVSRRAMRRVLVPGYDELVVALG</sequence>
<dbReference type="SUPFAM" id="SSF48264">
    <property type="entry name" value="Cytochrome P450"/>
    <property type="match status" value="1"/>
</dbReference>
<dbReference type="PROSITE" id="PS00086">
    <property type="entry name" value="CYTOCHROME_P450"/>
    <property type="match status" value="1"/>
</dbReference>
<protein>
    <submittedName>
        <fullName evidence="4">Cytochrome P450</fullName>
    </submittedName>
</protein>
<evidence type="ECO:0000256" key="2">
    <source>
        <dbReference type="RuleBase" id="RU000461"/>
    </source>
</evidence>
<dbReference type="Gene3D" id="1.10.630.10">
    <property type="entry name" value="Cytochrome P450"/>
    <property type="match status" value="1"/>
</dbReference>
<keyword evidence="2" id="KW-0479">Metal-binding</keyword>
<evidence type="ECO:0000256" key="1">
    <source>
        <dbReference type="ARBA" id="ARBA00010617"/>
    </source>
</evidence>
<keyword evidence="2" id="KW-0560">Oxidoreductase</keyword>
<dbReference type="InterPro" id="IPR017972">
    <property type="entry name" value="Cyt_P450_CS"/>
</dbReference>
<dbReference type="InterPro" id="IPR002397">
    <property type="entry name" value="Cyt_P450_B"/>
</dbReference>
<keyword evidence="5" id="KW-1185">Reference proteome</keyword>
<reference evidence="4" key="1">
    <citation type="journal article" date="2018" name="Curr. Microbiol.">
        <title>Cellulosimicrobium arenosum sp. nov., Isolated from Marine Sediment Sand.</title>
        <authorList>
            <person name="Oh M."/>
            <person name="Kim J.H."/>
            <person name="Yoon J.H."/>
            <person name="Schumann P."/>
            <person name="Kim W."/>
        </authorList>
    </citation>
    <scope>NUCLEOTIDE SEQUENCE</scope>
    <source>
        <strain evidence="4">KCTC 49039</strain>
    </source>
</reference>
<reference evidence="4" key="2">
    <citation type="submission" date="2020-09" db="EMBL/GenBank/DDBJ databases">
        <authorList>
            <person name="Yu Y."/>
        </authorList>
    </citation>
    <scope>NUCLEOTIDE SEQUENCE</scope>
    <source>
        <strain evidence="4">KCTC 49039</strain>
    </source>
</reference>
<dbReference type="EMBL" id="JACYHB010000015">
    <property type="protein sequence ID" value="MBD8080451.1"/>
    <property type="molecule type" value="Genomic_DNA"/>
</dbReference>
<comment type="caution">
    <text evidence="4">The sequence shown here is derived from an EMBL/GenBank/DDBJ whole genome shotgun (WGS) entry which is preliminary data.</text>
</comment>
<accession>A0A927J1Z3</accession>
<dbReference type="PRINTS" id="PR00359">
    <property type="entry name" value="BP450"/>
</dbReference>
<feature type="region of interest" description="Disordered" evidence="3">
    <location>
        <begin position="1"/>
        <end position="23"/>
    </location>
</feature>
<gene>
    <name evidence="4" type="ORF">IF651_15465</name>
</gene>
<evidence type="ECO:0000256" key="3">
    <source>
        <dbReference type="SAM" id="MobiDB-lite"/>
    </source>
</evidence>
<evidence type="ECO:0000313" key="4">
    <source>
        <dbReference type="EMBL" id="MBD8080451.1"/>
    </source>
</evidence>
<dbReference type="GO" id="GO:0006707">
    <property type="term" value="P:cholesterol catabolic process"/>
    <property type="evidence" value="ECO:0007669"/>
    <property type="project" value="TreeGrafter"/>
</dbReference>
<keyword evidence="2" id="KW-0408">Iron</keyword>
<dbReference type="CDD" id="cd00302">
    <property type="entry name" value="cytochrome_P450"/>
    <property type="match status" value="1"/>
</dbReference>
<keyword evidence="2" id="KW-0349">Heme</keyword>
<keyword evidence="2" id="KW-0503">Monooxygenase</keyword>
<dbReference type="Pfam" id="PF00067">
    <property type="entry name" value="p450"/>
    <property type="match status" value="1"/>
</dbReference>
<dbReference type="GO" id="GO:0036199">
    <property type="term" value="F:cholest-4-en-3-one 26-monooxygenase activity"/>
    <property type="evidence" value="ECO:0007669"/>
    <property type="project" value="TreeGrafter"/>
</dbReference>
<dbReference type="PANTHER" id="PTHR46696">
    <property type="entry name" value="P450, PUTATIVE (EUROFUNG)-RELATED"/>
    <property type="match status" value="1"/>
</dbReference>
<dbReference type="GO" id="GO:0020037">
    <property type="term" value="F:heme binding"/>
    <property type="evidence" value="ECO:0007669"/>
    <property type="project" value="InterPro"/>
</dbReference>
<dbReference type="AlphaFoldDB" id="A0A927J1Z3"/>
<comment type="similarity">
    <text evidence="1 2">Belongs to the cytochrome P450 family.</text>
</comment>
<dbReference type="PANTHER" id="PTHR46696:SF4">
    <property type="entry name" value="BIOTIN BIOSYNTHESIS CYTOCHROME P450"/>
    <property type="match status" value="1"/>
</dbReference>
<proteinExistence type="inferred from homology"/>
<evidence type="ECO:0000313" key="5">
    <source>
        <dbReference type="Proteomes" id="UP000610846"/>
    </source>
</evidence>